<gene>
    <name evidence="1" type="ordered locus">Tery_2489</name>
</gene>
<reference evidence="1" key="1">
    <citation type="submission" date="2006-06" db="EMBL/GenBank/DDBJ databases">
        <title>Complete sequence of Trichodesmium erythraeum IMS101.</title>
        <authorList>
            <consortium name="US DOE Joint Genome Institute"/>
            <person name="Copeland A."/>
            <person name="Lucas S."/>
            <person name="Lapidus A."/>
            <person name="Barry K."/>
            <person name="Detter J.C."/>
            <person name="Glavina del Rio T."/>
            <person name="Hammon N."/>
            <person name="Israni S."/>
            <person name="Dalin E."/>
            <person name="Tice H."/>
            <person name="Pitluck S."/>
            <person name="Kiss H."/>
            <person name="Munk A.C."/>
            <person name="Brettin T."/>
            <person name="Bruce D."/>
            <person name="Han C."/>
            <person name="Tapia R."/>
            <person name="Gilna P."/>
            <person name="Schmutz J."/>
            <person name="Larimer F."/>
            <person name="Land M."/>
            <person name="Hauser L."/>
            <person name="Kyrpides N."/>
            <person name="Kim E."/>
            <person name="Richardson P."/>
        </authorList>
    </citation>
    <scope>NUCLEOTIDE SEQUENCE [LARGE SCALE GENOMIC DNA]</scope>
    <source>
        <strain evidence="1">IMS101</strain>
    </source>
</reference>
<sequence>MIMIAYILEAVDNYYPTTEILLLLESFYGAMFFYLKNLPITPSQCYEQVHKTWDEFQLGVSTWQDEQLPITCQN</sequence>
<protein>
    <submittedName>
        <fullName evidence="1">Uncharacterized protein</fullName>
    </submittedName>
</protein>
<accession>Q111X8</accession>
<dbReference type="EMBL" id="CP000393">
    <property type="protein sequence ID" value="ABG51696.1"/>
    <property type="molecule type" value="Genomic_DNA"/>
</dbReference>
<dbReference type="AlphaFoldDB" id="Q111X8"/>
<organism evidence="1">
    <name type="scientific">Trichodesmium erythraeum (strain IMS101)</name>
    <dbReference type="NCBI Taxonomy" id="203124"/>
    <lineage>
        <taxon>Bacteria</taxon>
        <taxon>Bacillati</taxon>
        <taxon>Cyanobacteriota</taxon>
        <taxon>Cyanophyceae</taxon>
        <taxon>Oscillatoriophycideae</taxon>
        <taxon>Oscillatoriales</taxon>
        <taxon>Microcoleaceae</taxon>
        <taxon>Trichodesmium</taxon>
    </lineage>
</organism>
<name>Q111X8_TRIEI</name>
<dbReference type="HOGENOM" id="CLU_2686749_0_0_3"/>
<dbReference type="KEGG" id="ter:Tery_2489"/>
<proteinExistence type="predicted"/>
<evidence type="ECO:0000313" key="1">
    <source>
        <dbReference type="EMBL" id="ABG51696.1"/>
    </source>
</evidence>